<comment type="similarity">
    <text evidence="5">Belongs to the FMN-dependent alpha-hydroxy acid dehydrogenase family.</text>
</comment>
<dbReference type="PROSITE" id="PS51349">
    <property type="entry name" value="FMN_HYDROXY_ACID_DH_2"/>
    <property type="match status" value="1"/>
</dbReference>
<keyword evidence="3" id="KW-0288">FMN</keyword>
<comment type="cofactor">
    <cofactor evidence="1">
        <name>FMN</name>
        <dbReference type="ChEBI" id="CHEBI:58210"/>
    </cofactor>
</comment>
<dbReference type="Gene3D" id="3.20.20.70">
    <property type="entry name" value="Aldolase class I"/>
    <property type="match status" value="1"/>
</dbReference>
<dbReference type="SUPFAM" id="SSF51395">
    <property type="entry name" value="FMN-linked oxidoreductases"/>
    <property type="match status" value="1"/>
</dbReference>
<protein>
    <submittedName>
        <fullName evidence="7">Alpha-hydroxy acid oxidase</fullName>
    </submittedName>
</protein>
<dbReference type="Proteomes" id="UP001212498">
    <property type="component" value="Unassembled WGS sequence"/>
</dbReference>
<evidence type="ECO:0000256" key="3">
    <source>
        <dbReference type="ARBA" id="ARBA00022643"/>
    </source>
</evidence>
<name>A0ABT4TBC8_9ACTN</name>
<dbReference type="InterPro" id="IPR008259">
    <property type="entry name" value="FMN_hydac_DH_AS"/>
</dbReference>
<evidence type="ECO:0000259" key="6">
    <source>
        <dbReference type="PROSITE" id="PS51349"/>
    </source>
</evidence>
<sequence>MTPPSLDDFRTLARERLPAGVFDYIDGGACDEITSRANRRDLDGIRLLPLCLRDVADLDLRTSLLGHSFGFPVGFSPTAFHRLVHESGEVSAARAAKALDIPMIVSSMSSVAMEDVARDSGNEHLWFQTYIFKDRALTKELIQRAEGSGYKAIVLTVGCPVTGRRYRNVRNRFALPADVVAANFARRNVVVHDNPIHSVGADLDPALTWSDVEWLRGQTALPVVLKGIMNPLDVPPALDLGVAALILSNHGGRQLDTTESTIRMLPEIAAAVGKRTGLLIDSGFRRGTDVLKAIALGADGVLLGRPVMWALAAGGERGVVDAVGLLVEELRIAMRIAGCRSIGEIRENASTVIRISWTARRTC</sequence>
<keyword evidence="4" id="KW-0560">Oxidoreductase</keyword>
<feature type="domain" description="FMN hydroxy acid dehydrogenase" evidence="6">
    <location>
        <begin position="1"/>
        <end position="355"/>
    </location>
</feature>
<evidence type="ECO:0000313" key="7">
    <source>
        <dbReference type="EMBL" id="MDA0646680.1"/>
    </source>
</evidence>
<keyword evidence="8" id="KW-1185">Reference proteome</keyword>
<comment type="caution">
    <text evidence="7">The sequence shown here is derived from an EMBL/GenBank/DDBJ whole genome shotgun (WGS) entry which is preliminary data.</text>
</comment>
<dbReference type="InterPro" id="IPR012133">
    <property type="entry name" value="Alpha-hydoxy_acid_DH_FMN"/>
</dbReference>
<dbReference type="RefSeq" id="WP_271279891.1">
    <property type="nucleotide sequence ID" value="NZ_BAABFD010000018.1"/>
</dbReference>
<reference evidence="7 8" key="1">
    <citation type="submission" date="2022-11" db="EMBL/GenBank/DDBJ databases">
        <title>Nonomuraea corallina sp. nov., a new species of the genus Nonomuraea isolated from sea side sediment in Thai sea.</title>
        <authorList>
            <person name="Ngamcharungchit C."/>
            <person name="Matsumoto A."/>
            <person name="Suriyachadkun C."/>
            <person name="Panbangred W."/>
            <person name="Inahashi Y."/>
            <person name="Intra B."/>
        </authorList>
    </citation>
    <scope>NUCLEOTIDE SEQUENCE [LARGE SCALE GENOMIC DNA]</scope>
    <source>
        <strain evidence="7 8">DSM 43553</strain>
    </source>
</reference>
<evidence type="ECO:0000256" key="1">
    <source>
        <dbReference type="ARBA" id="ARBA00001917"/>
    </source>
</evidence>
<dbReference type="Pfam" id="PF01070">
    <property type="entry name" value="FMN_dh"/>
    <property type="match status" value="1"/>
</dbReference>
<evidence type="ECO:0000256" key="5">
    <source>
        <dbReference type="ARBA" id="ARBA00024042"/>
    </source>
</evidence>
<dbReference type="PANTHER" id="PTHR10578:SF107">
    <property type="entry name" value="2-HYDROXYACID OXIDASE 1"/>
    <property type="match status" value="1"/>
</dbReference>
<dbReference type="EMBL" id="JAPNUD010000216">
    <property type="protein sequence ID" value="MDA0646680.1"/>
    <property type="molecule type" value="Genomic_DNA"/>
</dbReference>
<proteinExistence type="inferred from homology"/>
<evidence type="ECO:0000256" key="4">
    <source>
        <dbReference type="ARBA" id="ARBA00023002"/>
    </source>
</evidence>
<keyword evidence="2" id="KW-0285">Flavoprotein</keyword>
<gene>
    <name evidence="7" type="ORF">OUY24_39140</name>
</gene>
<dbReference type="PIRSF" id="PIRSF000138">
    <property type="entry name" value="Al-hdrx_acd_dh"/>
    <property type="match status" value="1"/>
</dbReference>
<evidence type="ECO:0000313" key="8">
    <source>
        <dbReference type="Proteomes" id="UP001212498"/>
    </source>
</evidence>
<accession>A0ABT4TBC8</accession>
<dbReference type="InterPro" id="IPR037396">
    <property type="entry name" value="FMN_HAD"/>
</dbReference>
<organism evidence="7 8">
    <name type="scientific">Nonomuraea ferruginea</name>
    <dbReference type="NCBI Taxonomy" id="46174"/>
    <lineage>
        <taxon>Bacteria</taxon>
        <taxon>Bacillati</taxon>
        <taxon>Actinomycetota</taxon>
        <taxon>Actinomycetes</taxon>
        <taxon>Streptosporangiales</taxon>
        <taxon>Streptosporangiaceae</taxon>
        <taxon>Nonomuraea</taxon>
    </lineage>
</organism>
<dbReference type="PANTHER" id="PTHR10578">
    <property type="entry name" value="S -2-HYDROXY-ACID OXIDASE-RELATED"/>
    <property type="match status" value="1"/>
</dbReference>
<dbReference type="PROSITE" id="PS00557">
    <property type="entry name" value="FMN_HYDROXY_ACID_DH_1"/>
    <property type="match status" value="1"/>
</dbReference>
<dbReference type="CDD" id="cd02809">
    <property type="entry name" value="alpha_hydroxyacid_oxid_FMN"/>
    <property type="match status" value="1"/>
</dbReference>
<dbReference type="InterPro" id="IPR013785">
    <property type="entry name" value="Aldolase_TIM"/>
</dbReference>
<evidence type="ECO:0000256" key="2">
    <source>
        <dbReference type="ARBA" id="ARBA00022630"/>
    </source>
</evidence>
<dbReference type="InterPro" id="IPR000262">
    <property type="entry name" value="FMN-dep_DH"/>
</dbReference>